<feature type="region of interest" description="Disordered" evidence="1">
    <location>
        <begin position="126"/>
        <end position="146"/>
    </location>
</feature>
<reference evidence="2" key="1">
    <citation type="submission" date="2012-04" db="EMBL/GenBank/DDBJ databases">
        <title>The Genome Sequence of Loa loa.</title>
        <authorList>
            <consortium name="The Broad Institute Genome Sequencing Platform"/>
            <consortium name="Broad Institute Genome Sequencing Center for Infectious Disease"/>
            <person name="Nutman T.B."/>
            <person name="Fink D.L."/>
            <person name="Russ C."/>
            <person name="Young S."/>
            <person name="Zeng Q."/>
            <person name="Gargeya S."/>
            <person name="Alvarado L."/>
            <person name="Berlin A."/>
            <person name="Chapman S.B."/>
            <person name="Chen Z."/>
            <person name="Freedman E."/>
            <person name="Gellesch M."/>
            <person name="Goldberg J."/>
            <person name="Griggs A."/>
            <person name="Gujja S."/>
            <person name="Heilman E.R."/>
            <person name="Heiman D."/>
            <person name="Howarth C."/>
            <person name="Mehta T."/>
            <person name="Neiman D."/>
            <person name="Pearson M."/>
            <person name="Roberts A."/>
            <person name="Saif S."/>
            <person name="Shea T."/>
            <person name="Shenoy N."/>
            <person name="Sisk P."/>
            <person name="Stolte C."/>
            <person name="Sykes S."/>
            <person name="White J."/>
            <person name="Yandava C."/>
            <person name="Haas B."/>
            <person name="Henn M.R."/>
            <person name="Nusbaum C."/>
            <person name="Birren B."/>
        </authorList>
    </citation>
    <scope>NUCLEOTIDE SEQUENCE [LARGE SCALE GENOMIC DNA]</scope>
</reference>
<gene>
    <name evidence="2" type="ORF">LOAG_17013</name>
</gene>
<evidence type="ECO:0000313" key="2">
    <source>
        <dbReference type="EMBL" id="EJD75930.1"/>
    </source>
</evidence>
<dbReference type="EMBL" id="JH712099">
    <property type="protein sequence ID" value="EJD75930.1"/>
    <property type="molecule type" value="Genomic_DNA"/>
</dbReference>
<dbReference type="GeneID" id="9944497"/>
<feature type="region of interest" description="Disordered" evidence="1">
    <location>
        <begin position="295"/>
        <end position="320"/>
    </location>
</feature>
<protein>
    <submittedName>
        <fullName evidence="2">Uncharacterized protein</fullName>
    </submittedName>
</protein>
<proteinExistence type="predicted"/>
<name>A0A1S0UJR1_LOALO</name>
<sequence>MMFTVTGTFSSSSSKPSTAKYRAQKLERFGDVIDGTKEVNNSSTPNSTLTTVQQPVDKTATLAASTAVISSDLSGNVEGSSKSVHGIVASLIQAAEETRFKAPDKPKSLNLTNKKLQQPTTTATIIATSEQQETGTQTSPYSLSRSSSFDWLNESSIEDQYSEELIITTTESPRFPEDPEYSSLNQIAESSHTVDKEIQRMSRKSTEICGSLLEERKIQSSESIDESIAMLLEYAEDLDVVPNRELHYPVTSGNLAKLTNDIRHSESILSHEIPSDISRNRISSTKNQNEFFRRFTSTTGNGNGSGTTGLTTQRKGSSQGSMNGSIYDNVPHGIKQTATLQASLSGNVSSTAITAATASLQLSRKDNNVADSTSPSTKVDHDVILFHDPKVMDNLASPNDSAISQRDISVSSGLADSESSPMTPGAPAAISLCHSSRYKKQQPNADKNKSHLAQIEIDSSSFEMDTIGREVRSPPPPSPRLDTENRALSVVVASDLFDFSAGRVPERAESCEELNVDFTEQTSNELYTQKKQKAGKLGFLVRCLFMRDIDFAVI</sequence>
<evidence type="ECO:0000256" key="1">
    <source>
        <dbReference type="SAM" id="MobiDB-lite"/>
    </source>
</evidence>
<feature type="compositionally biased region" description="Low complexity" evidence="1">
    <location>
        <begin position="126"/>
        <end position="139"/>
    </location>
</feature>
<organism evidence="2">
    <name type="scientific">Loa loa</name>
    <name type="common">Eye worm</name>
    <name type="synonym">Filaria loa</name>
    <dbReference type="NCBI Taxonomy" id="7209"/>
    <lineage>
        <taxon>Eukaryota</taxon>
        <taxon>Metazoa</taxon>
        <taxon>Ecdysozoa</taxon>
        <taxon>Nematoda</taxon>
        <taxon>Chromadorea</taxon>
        <taxon>Rhabditida</taxon>
        <taxon>Spirurina</taxon>
        <taxon>Spiruromorpha</taxon>
        <taxon>Filarioidea</taxon>
        <taxon>Onchocercidae</taxon>
        <taxon>Loa</taxon>
    </lineage>
</organism>
<dbReference type="CTD" id="9944497"/>
<dbReference type="InParanoid" id="A0A1S0UJR1"/>
<dbReference type="AlphaFoldDB" id="A0A1S0UJR1"/>
<dbReference type="KEGG" id="loa:LOAG_17013"/>
<accession>A0A1S0UJR1</accession>
<dbReference type="OrthoDB" id="5864453at2759"/>
<dbReference type="RefSeq" id="XP_020306760.1">
    <property type="nucleotide sequence ID" value="XM_020449672.1"/>
</dbReference>